<gene>
    <name evidence="1" type="ORF">QJ521_09530</name>
</gene>
<dbReference type="EMBL" id="JASCXW010000068">
    <property type="protein sequence ID" value="MDI6453793.1"/>
    <property type="molecule type" value="Genomic_DNA"/>
</dbReference>
<dbReference type="Proteomes" id="UP001431532">
    <property type="component" value="Unassembled WGS sequence"/>
</dbReference>
<evidence type="ECO:0008006" key="3">
    <source>
        <dbReference type="Google" id="ProtNLM"/>
    </source>
</evidence>
<accession>A0AAW6UFL3</accession>
<organism evidence="1 2">
    <name type="scientific">Peloplasma aerotolerans</name>
    <dbReference type="NCBI Taxonomy" id="3044389"/>
    <lineage>
        <taxon>Bacteria</taxon>
        <taxon>Bacillati</taxon>
        <taxon>Mycoplasmatota</taxon>
        <taxon>Mollicutes</taxon>
        <taxon>Acholeplasmatales</taxon>
        <taxon>Acholeplasmataceae</taxon>
        <taxon>Peloplasma</taxon>
    </lineage>
</organism>
<reference evidence="1" key="1">
    <citation type="submission" date="2023-05" db="EMBL/GenBank/DDBJ databases">
        <title>Mariniplasma microaerophilum sp. nov., a novel anaerobic mollicute isolated from terrestrial mud volcano, Taman Peninsula, Russia.</title>
        <authorList>
            <person name="Khomyakova M.A."/>
            <person name="Merkel A.Y."/>
            <person name="Slobodkin A.I."/>
        </authorList>
    </citation>
    <scope>NUCLEOTIDE SEQUENCE</scope>
    <source>
        <strain evidence="1">M4Ah</strain>
    </source>
</reference>
<dbReference type="AlphaFoldDB" id="A0AAW6UFL3"/>
<name>A0AAW6UFL3_9MOLU</name>
<evidence type="ECO:0000313" key="1">
    <source>
        <dbReference type="EMBL" id="MDI6453793.1"/>
    </source>
</evidence>
<evidence type="ECO:0000313" key="2">
    <source>
        <dbReference type="Proteomes" id="UP001431532"/>
    </source>
</evidence>
<dbReference type="RefSeq" id="WP_282840245.1">
    <property type="nucleotide sequence ID" value="NZ_JASCXW010000068.1"/>
</dbReference>
<protein>
    <recommendedName>
        <fullName evidence="3">Transposase</fullName>
    </recommendedName>
</protein>
<keyword evidence="2" id="KW-1185">Reference proteome</keyword>
<proteinExistence type="predicted"/>
<comment type="caution">
    <text evidence="1">The sequence shown here is derived from an EMBL/GenBank/DDBJ whole genome shotgun (WGS) entry which is preliminary data.</text>
</comment>
<sequence>MKPIRSLNDFNQNNLIVDAVVFNLSQIGEISKFRASSRFKEMSKHIP</sequence>